<dbReference type="GeneID" id="108737749"/>
<evidence type="ECO:0000256" key="4">
    <source>
        <dbReference type="ARBA" id="ARBA00022692"/>
    </source>
</evidence>
<keyword evidence="10" id="KW-1185">Reference proteome</keyword>
<proteinExistence type="predicted"/>
<accession>A0A1W4WQZ8</accession>
<reference evidence="11" key="1">
    <citation type="submission" date="2025-08" db="UniProtKB">
        <authorList>
            <consortium name="RefSeq"/>
        </authorList>
    </citation>
    <scope>IDENTIFICATION</scope>
    <source>
        <tissue evidence="11">Entire body</tissue>
    </source>
</reference>
<evidence type="ECO:0000256" key="8">
    <source>
        <dbReference type="ARBA" id="ARBA00023170"/>
    </source>
</evidence>
<keyword evidence="8" id="KW-0675">Receptor</keyword>
<dbReference type="GO" id="GO:0004984">
    <property type="term" value="F:olfactory receptor activity"/>
    <property type="evidence" value="ECO:0007669"/>
    <property type="project" value="InterPro"/>
</dbReference>
<evidence type="ECO:0000256" key="7">
    <source>
        <dbReference type="ARBA" id="ARBA00023136"/>
    </source>
</evidence>
<evidence type="ECO:0000256" key="6">
    <source>
        <dbReference type="ARBA" id="ARBA00022989"/>
    </source>
</evidence>
<keyword evidence="4" id="KW-0812">Transmembrane</keyword>
<dbReference type="GO" id="GO:0005886">
    <property type="term" value="C:plasma membrane"/>
    <property type="evidence" value="ECO:0007669"/>
    <property type="project" value="UniProtKB-SubCell"/>
</dbReference>
<evidence type="ECO:0000256" key="5">
    <source>
        <dbReference type="ARBA" id="ARBA00022725"/>
    </source>
</evidence>
<evidence type="ECO:0000313" key="11">
    <source>
        <dbReference type="RefSeq" id="XP_018326341.1"/>
    </source>
</evidence>
<protein>
    <submittedName>
        <fullName evidence="11">Odorant receptor 59b-like</fullName>
    </submittedName>
</protein>
<gene>
    <name evidence="11" type="primary">LOC108737749</name>
</gene>
<dbReference type="Pfam" id="PF02949">
    <property type="entry name" value="7tm_6"/>
    <property type="match status" value="1"/>
</dbReference>
<evidence type="ECO:0000313" key="10">
    <source>
        <dbReference type="Proteomes" id="UP000192223"/>
    </source>
</evidence>
<keyword evidence="5" id="KW-0552">Olfaction</keyword>
<dbReference type="InParanoid" id="A0A1W4WQZ8"/>
<dbReference type="PANTHER" id="PTHR21137">
    <property type="entry name" value="ODORANT RECEPTOR"/>
    <property type="match status" value="1"/>
</dbReference>
<keyword evidence="7" id="KW-0472">Membrane</keyword>
<dbReference type="GO" id="GO:0007165">
    <property type="term" value="P:signal transduction"/>
    <property type="evidence" value="ECO:0007669"/>
    <property type="project" value="UniProtKB-KW"/>
</dbReference>
<evidence type="ECO:0000256" key="3">
    <source>
        <dbReference type="ARBA" id="ARBA00022606"/>
    </source>
</evidence>
<organism evidence="10 11">
    <name type="scientific">Agrilus planipennis</name>
    <name type="common">Emerald ash borer</name>
    <name type="synonym">Agrilus marcopoli</name>
    <dbReference type="NCBI Taxonomy" id="224129"/>
    <lineage>
        <taxon>Eukaryota</taxon>
        <taxon>Metazoa</taxon>
        <taxon>Ecdysozoa</taxon>
        <taxon>Arthropoda</taxon>
        <taxon>Hexapoda</taxon>
        <taxon>Insecta</taxon>
        <taxon>Pterygota</taxon>
        <taxon>Neoptera</taxon>
        <taxon>Endopterygota</taxon>
        <taxon>Coleoptera</taxon>
        <taxon>Polyphaga</taxon>
        <taxon>Elateriformia</taxon>
        <taxon>Buprestoidea</taxon>
        <taxon>Buprestidae</taxon>
        <taxon>Agrilinae</taxon>
        <taxon>Agrilus</taxon>
    </lineage>
</organism>
<dbReference type="PANTHER" id="PTHR21137:SF35">
    <property type="entry name" value="ODORANT RECEPTOR 19A-RELATED"/>
    <property type="match status" value="1"/>
</dbReference>
<evidence type="ECO:0000256" key="9">
    <source>
        <dbReference type="ARBA" id="ARBA00023224"/>
    </source>
</evidence>
<evidence type="ECO:0000256" key="2">
    <source>
        <dbReference type="ARBA" id="ARBA00022475"/>
    </source>
</evidence>
<sequence>MFCFCYFGNRLTTTSMDVHYSIYENDWITASKSFKTSMLIIMLRLEKPLYLTIAGVSRVTLNTFVQIVKYGYSFLAVIRKSKF</sequence>
<dbReference type="KEGG" id="apln:108737749"/>
<dbReference type="AlphaFoldDB" id="A0A1W4WQZ8"/>
<dbReference type="Proteomes" id="UP000192223">
    <property type="component" value="Unplaced"/>
</dbReference>
<comment type="subcellular location">
    <subcellularLocation>
        <location evidence="1">Cell membrane</location>
        <topology evidence="1">Multi-pass membrane protein</topology>
    </subcellularLocation>
</comment>
<keyword evidence="3" id="KW-0716">Sensory transduction</keyword>
<dbReference type="InterPro" id="IPR004117">
    <property type="entry name" value="7tm6_olfct_rcpt"/>
</dbReference>
<dbReference type="RefSeq" id="XP_018326341.1">
    <property type="nucleotide sequence ID" value="XM_018470839.1"/>
</dbReference>
<dbReference type="OrthoDB" id="8185860at2759"/>
<dbReference type="GO" id="GO:0005549">
    <property type="term" value="F:odorant binding"/>
    <property type="evidence" value="ECO:0007669"/>
    <property type="project" value="InterPro"/>
</dbReference>
<keyword evidence="2" id="KW-1003">Cell membrane</keyword>
<keyword evidence="9" id="KW-0807">Transducer</keyword>
<keyword evidence="6" id="KW-1133">Transmembrane helix</keyword>
<name>A0A1W4WQZ8_AGRPL</name>
<evidence type="ECO:0000256" key="1">
    <source>
        <dbReference type="ARBA" id="ARBA00004651"/>
    </source>
</evidence>